<accession>A0ABU7CBB7</accession>
<reference evidence="2 3" key="1">
    <citation type="submission" date="2021-07" db="EMBL/GenBank/DDBJ databases">
        <authorList>
            <person name="Palmer J.M."/>
        </authorList>
    </citation>
    <scope>NUCLEOTIDE SEQUENCE [LARGE SCALE GENOMIC DNA]</scope>
    <source>
        <strain evidence="2 3">AT_MEX2019</strain>
        <tissue evidence="2">Muscle</tissue>
    </source>
</reference>
<keyword evidence="1" id="KW-1133">Transmembrane helix</keyword>
<evidence type="ECO:0000313" key="3">
    <source>
        <dbReference type="Proteomes" id="UP001345963"/>
    </source>
</evidence>
<evidence type="ECO:0000256" key="1">
    <source>
        <dbReference type="SAM" id="Phobius"/>
    </source>
</evidence>
<dbReference type="Proteomes" id="UP001345963">
    <property type="component" value="Unassembled WGS sequence"/>
</dbReference>
<proteinExistence type="predicted"/>
<name>A0ABU7CBB7_9TELE</name>
<feature type="transmembrane region" description="Helical" evidence="1">
    <location>
        <begin position="15"/>
        <end position="34"/>
    </location>
</feature>
<organism evidence="2 3">
    <name type="scientific">Ataeniobius toweri</name>
    <dbReference type="NCBI Taxonomy" id="208326"/>
    <lineage>
        <taxon>Eukaryota</taxon>
        <taxon>Metazoa</taxon>
        <taxon>Chordata</taxon>
        <taxon>Craniata</taxon>
        <taxon>Vertebrata</taxon>
        <taxon>Euteleostomi</taxon>
        <taxon>Actinopterygii</taxon>
        <taxon>Neopterygii</taxon>
        <taxon>Teleostei</taxon>
        <taxon>Neoteleostei</taxon>
        <taxon>Acanthomorphata</taxon>
        <taxon>Ovalentaria</taxon>
        <taxon>Atherinomorphae</taxon>
        <taxon>Cyprinodontiformes</taxon>
        <taxon>Goodeidae</taxon>
        <taxon>Ataeniobius</taxon>
    </lineage>
</organism>
<dbReference type="EMBL" id="JAHUTI010083694">
    <property type="protein sequence ID" value="MED6259441.1"/>
    <property type="molecule type" value="Genomic_DNA"/>
</dbReference>
<keyword evidence="1" id="KW-0812">Transmembrane</keyword>
<keyword evidence="1" id="KW-0472">Membrane</keyword>
<keyword evidence="3" id="KW-1185">Reference proteome</keyword>
<sequence length="72" mass="8040">MLKAVFRSSSLNRSFIIHQIVYITVAAILTLGTCNRSWGLIRDLHAIRPWAPTDPIILTARTSCATCSRRQG</sequence>
<comment type="caution">
    <text evidence="2">The sequence shown here is derived from an EMBL/GenBank/DDBJ whole genome shotgun (WGS) entry which is preliminary data.</text>
</comment>
<evidence type="ECO:0000313" key="2">
    <source>
        <dbReference type="EMBL" id="MED6259441.1"/>
    </source>
</evidence>
<gene>
    <name evidence="2" type="ORF">ATANTOWER_022818</name>
</gene>
<protein>
    <submittedName>
        <fullName evidence="2">Uncharacterized protein</fullName>
    </submittedName>
</protein>